<feature type="compositionally biased region" description="Basic and acidic residues" evidence="1">
    <location>
        <begin position="157"/>
        <end position="167"/>
    </location>
</feature>
<feature type="compositionally biased region" description="Basic and acidic residues" evidence="1">
    <location>
        <begin position="178"/>
        <end position="197"/>
    </location>
</feature>
<feature type="region of interest" description="Disordered" evidence="1">
    <location>
        <begin position="121"/>
        <end position="230"/>
    </location>
</feature>
<protein>
    <submittedName>
        <fullName evidence="2">Uncharacterized protein</fullName>
    </submittedName>
</protein>
<reference evidence="2" key="1">
    <citation type="submission" date="2014-03" db="EMBL/GenBank/DDBJ databases">
        <title>The sialotranscriptome of Amblyomma triste, Amblyomma parvum and Amblyomma cajennense ticks, uncovered by 454-based RNA-seq.</title>
        <authorList>
            <person name="Garcia G.R."/>
            <person name="Gardinassi L.G."/>
            <person name="Ribeiro J.M."/>
            <person name="Anatriello E."/>
            <person name="Ferreira B.R."/>
            <person name="Moreira H.N."/>
            <person name="Mafra C."/>
            <person name="Olegario M.M."/>
            <person name="Szabo P.J."/>
            <person name="Miranda-Santos I.K."/>
            <person name="Maruyama S.R."/>
        </authorList>
    </citation>
    <scope>NUCLEOTIDE SEQUENCE</scope>
    <source>
        <strain evidence="2">Uberlandia</strain>
        <tissue evidence="2">Salivary glands</tissue>
    </source>
</reference>
<evidence type="ECO:0000313" key="2">
    <source>
        <dbReference type="EMBL" id="JAC19500.1"/>
    </source>
</evidence>
<proteinExistence type="evidence at transcript level"/>
<organism evidence="2">
    <name type="scientific">Amblyomma cajennense</name>
    <name type="common">Cayenne tick</name>
    <name type="synonym">Acarus cajennensis</name>
    <dbReference type="NCBI Taxonomy" id="34607"/>
    <lineage>
        <taxon>Eukaryota</taxon>
        <taxon>Metazoa</taxon>
        <taxon>Ecdysozoa</taxon>
        <taxon>Arthropoda</taxon>
        <taxon>Chelicerata</taxon>
        <taxon>Arachnida</taxon>
        <taxon>Acari</taxon>
        <taxon>Parasitiformes</taxon>
        <taxon>Ixodida</taxon>
        <taxon>Ixodoidea</taxon>
        <taxon>Ixodidae</taxon>
        <taxon>Amblyomminae</taxon>
        <taxon>Amblyomma</taxon>
    </lineage>
</organism>
<evidence type="ECO:0000256" key="1">
    <source>
        <dbReference type="SAM" id="MobiDB-lite"/>
    </source>
</evidence>
<feature type="non-terminal residue" evidence="2">
    <location>
        <position position="230"/>
    </location>
</feature>
<accession>A0A023FEQ1</accession>
<dbReference type="AlphaFoldDB" id="A0A023FEQ1"/>
<dbReference type="EMBL" id="GBBK01004982">
    <property type="protein sequence ID" value="JAC19500.1"/>
    <property type="molecule type" value="mRNA"/>
</dbReference>
<feature type="compositionally biased region" description="Basic residues" evidence="1">
    <location>
        <begin position="217"/>
        <end position="230"/>
    </location>
</feature>
<name>A0A023FEQ1_AMBCJ</name>
<sequence length="230" mass="24457">MASGCMKPSDVNPRAIHPIYNFLCRVLLPSSLHHKFMVKKPSEYDLDHMIELGRSKKVARDAATDGNVNDGFVSGDEKPAVNGVQSAAAEYRKAAANGFTSGAAAVNSVAVQQVDARHRQAALSKAEASKENSSVAPAVGPRPLSQKSPAADSPTRNVEDASKKPTKLDASGTAAHSPSRDAHKEHGTKSESDDPDRSPSAMSRELGSCDSPSAIRASRRSRRSRSSKRE</sequence>